<evidence type="ECO:0000256" key="2">
    <source>
        <dbReference type="SAM" id="Phobius"/>
    </source>
</evidence>
<dbReference type="Proteomes" id="UP001550850">
    <property type="component" value="Unassembled WGS sequence"/>
</dbReference>
<keyword evidence="2" id="KW-1133">Transmembrane helix</keyword>
<proteinExistence type="predicted"/>
<sequence>MQLRNWREDIRAGRSALLSRPWESADRAGHTHDPNEVTVRLDGVGREIEEELEAVGPPNGVAGAGEAAEGPVFVDESGRRSRRYRRIGIGVGVACAVYAVVIAATLLSGNSNAPWMPLPGREQGQGSGADSAVTGPLPADRAGQPGAPARMPGGGPSASAATDGASPSAGGASGQPVDDRKAAGDDADEEVRGAGGGGTKPTPAQPSSVPDPGPGDQPEPDPGPTAGPDPSPAASEPPVPDPTESAAPGDTTTVAAAPAADAPYPQA</sequence>
<evidence type="ECO:0000313" key="4">
    <source>
        <dbReference type="Proteomes" id="UP001550850"/>
    </source>
</evidence>
<keyword evidence="2" id="KW-0812">Transmembrane</keyword>
<evidence type="ECO:0000256" key="1">
    <source>
        <dbReference type="SAM" id="MobiDB-lite"/>
    </source>
</evidence>
<reference evidence="3 4" key="1">
    <citation type="submission" date="2024-06" db="EMBL/GenBank/DDBJ databases">
        <title>The Natural Products Discovery Center: Release of the First 8490 Sequenced Strains for Exploring Actinobacteria Biosynthetic Diversity.</title>
        <authorList>
            <person name="Kalkreuter E."/>
            <person name="Kautsar S.A."/>
            <person name="Yang D."/>
            <person name="Bader C.D."/>
            <person name="Teijaro C.N."/>
            <person name="Fluegel L."/>
            <person name="Davis C.M."/>
            <person name="Simpson J.R."/>
            <person name="Lauterbach L."/>
            <person name="Steele A.D."/>
            <person name="Gui C."/>
            <person name="Meng S."/>
            <person name="Li G."/>
            <person name="Viehrig K."/>
            <person name="Ye F."/>
            <person name="Su P."/>
            <person name="Kiefer A.F."/>
            <person name="Nichols A."/>
            <person name="Cepeda A.J."/>
            <person name="Yan W."/>
            <person name="Fan B."/>
            <person name="Jiang Y."/>
            <person name="Adhikari A."/>
            <person name="Zheng C.-J."/>
            <person name="Schuster L."/>
            <person name="Cowan T.M."/>
            <person name="Smanski M.J."/>
            <person name="Chevrette M.G."/>
            <person name="De Carvalho L.P.S."/>
            <person name="Shen B."/>
        </authorList>
    </citation>
    <scope>NUCLEOTIDE SEQUENCE [LARGE SCALE GENOMIC DNA]</scope>
    <source>
        <strain evidence="3 4">NPDC038104</strain>
    </source>
</reference>
<protein>
    <recommendedName>
        <fullName evidence="5">Translation initiation factor IF-2</fullName>
    </recommendedName>
</protein>
<keyword evidence="4" id="KW-1185">Reference proteome</keyword>
<comment type="caution">
    <text evidence="3">The sequence shown here is derived from an EMBL/GenBank/DDBJ whole genome shotgun (WGS) entry which is preliminary data.</text>
</comment>
<dbReference type="RefSeq" id="WP_159105675.1">
    <property type="nucleotide sequence ID" value="NZ_BEVZ01000005.1"/>
</dbReference>
<feature type="region of interest" description="Disordered" evidence="1">
    <location>
        <begin position="117"/>
        <end position="267"/>
    </location>
</feature>
<evidence type="ECO:0008006" key="5">
    <source>
        <dbReference type="Google" id="ProtNLM"/>
    </source>
</evidence>
<feature type="compositionally biased region" description="Pro residues" evidence="1">
    <location>
        <begin position="209"/>
        <end position="241"/>
    </location>
</feature>
<feature type="transmembrane region" description="Helical" evidence="2">
    <location>
        <begin position="87"/>
        <end position="107"/>
    </location>
</feature>
<name>A0ABV2YDW3_9ACTN</name>
<organism evidence="3 4">
    <name type="scientific">Streptomyces fragilis</name>
    <dbReference type="NCBI Taxonomy" id="67301"/>
    <lineage>
        <taxon>Bacteria</taxon>
        <taxon>Bacillati</taxon>
        <taxon>Actinomycetota</taxon>
        <taxon>Actinomycetes</taxon>
        <taxon>Kitasatosporales</taxon>
        <taxon>Streptomycetaceae</taxon>
        <taxon>Streptomyces</taxon>
    </lineage>
</organism>
<feature type="compositionally biased region" description="Low complexity" evidence="1">
    <location>
        <begin position="142"/>
        <end position="170"/>
    </location>
</feature>
<dbReference type="EMBL" id="JBEZUR010000006">
    <property type="protein sequence ID" value="MEU3553883.1"/>
    <property type="molecule type" value="Genomic_DNA"/>
</dbReference>
<evidence type="ECO:0000313" key="3">
    <source>
        <dbReference type="EMBL" id="MEU3553883.1"/>
    </source>
</evidence>
<accession>A0ABV2YDW3</accession>
<gene>
    <name evidence="3" type="ORF">AB0E65_06605</name>
</gene>
<feature type="compositionally biased region" description="Low complexity" evidence="1">
    <location>
        <begin position="246"/>
        <end position="267"/>
    </location>
</feature>
<keyword evidence="2" id="KW-0472">Membrane</keyword>